<feature type="compositionally biased region" description="Basic and acidic residues" evidence="1">
    <location>
        <begin position="9"/>
        <end position="21"/>
    </location>
</feature>
<feature type="region of interest" description="Disordered" evidence="1">
    <location>
        <begin position="661"/>
        <end position="680"/>
    </location>
</feature>
<proteinExistence type="predicted"/>
<sequence length="680" mass="75040">MVTLPGLRPIDEDRRSSEARGAKSRVQTPSSSNIRKPSLRPVASPVDTYARPEQAPIGSNGLEALAQSLASIQPSLQNFINVQDKAKNQPLDADYDAARTAMLGMSPDQRATAIKDGKVPALTTLAGREVAGERVAYDRSLAIMEAYNTSFDKGSGDIDAFVQEQIKGDLEQYGNDPVFMGAYSKQITAVTDRLKGQAVEDRSTFEMEKRTGDVYEKWSAKASFELAEGKAPEDIVKDTFSDFGKNRDLLRLPFDKQQEMVLQLADQAATRGDLALAKTYLQFERQDGPYKGSLLTDAKLGNKANDLLSRIDTAQQKLNLAKTAEEAEGQLGTELDEAWQRGEIKFRSPVTMPTKTGATKEVSPDDQEKQAAQRALDRSRQVAAERKETPEQTTERELEEFAANGVKQPEWFRVMDAGASAATVPNVSLDQPPDILIQGYQKYRELYGKAPVYLEQNLNSKAADFYEMVRVGEEMGWDQRLSMSVAMKASAPGAAQDEATQRAQFQKLNAKVADVVSSKKSGGLFGTGLFGTAPVNEGTVKTELNRYAQLYMKMGLGEDDAIEKASARFEKNYFNFNGTLIKRDERMPPNFESYAQTAVSAFVAKYGEQLHVDEGDLSLLQDGTSTGSWLIWNPSTGSTYPTSMFPEALVTYRSMSEAKQAERRKAEEAVVEKHSQRKGK</sequence>
<feature type="compositionally biased region" description="Polar residues" evidence="1">
    <location>
        <begin position="25"/>
        <end position="35"/>
    </location>
</feature>
<dbReference type="Proteomes" id="UP000500870">
    <property type="component" value="Chromosome 1"/>
</dbReference>
<feature type="compositionally biased region" description="Basic and acidic residues" evidence="1">
    <location>
        <begin position="377"/>
        <end position="396"/>
    </location>
</feature>
<dbReference type="RefSeq" id="WP_136882660.1">
    <property type="nucleotide sequence ID" value="NZ_CP050898.1"/>
</dbReference>
<evidence type="ECO:0000313" key="2">
    <source>
        <dbReference type="EMBL" id="QIX20592.1"/>
    </source>
</evidence>
<protein>
    <submittedName>
        <fullName evidence="2">Uncharacterized protein</fullName>
    </submittedName>
</protein>
<evidence type="ECO:0000256" key="1">
    <source>
        <dbReference type="SAM" id="MobiDB-lite"/>
    </source>
</evidence>
<feature type="region of interest" description="Disordered" evidence="1">
    <location>
        <begin position="1"/>
        <end position="56"/>
    </location>
</feature>
<dbReference type="AlphaFoldDB" id="A0A6H0ZIC4"/>
<reference evidence="2 3" key="1">
    <citation type="submission" date="2020-04" db="EMBL/GenBank/DDBJ databases">
        <title>FDA dAtabase for Regulatory Grade micrObial Sequences (FDA-ARGOS): Supporting development and validation of Infectious Disease Dx tests.</title>
        <authorList>
            <person name="Sciortino C."/>
            <person name="Tallon L."/>
            <person name="Sadzewicz L."/>
            <person name="Vavikolanu K."/>
            <person name="Mehta A."/>
            <person name="Aluvathingal J."/>
            <person name="Nadendla S."/>
            <person name="Nandy P."/>
            <person name="Geyer C."/>
            <person name="Yan Y."/>
            <person name="Sichtig H."/>
        </authorList>
    </citation>
    <scope>NUCLEOTIDE SEQUENCE [LARGE SCALE GENOMIC DNA]</scope>
    <source>
        <strain evidence="2 3">FDAARGOS_633</strain>
    </source>
</reference>
<feature type="compositionally biased region" description="Basic and acidic residues" evidence="1">
    <location>
        <begin position="661"/>
        <end position="674"/>
    </location>
</feature>
<feature type="region of interest" description="Disordered" evidence="1">
    <location>
        <begin position="377"/>
        <end position="397"/>
    </location>
</feature>
<gene>
    <name evidence="2" type="ORF">FOB41_05285</name>
</gene>
<organism evidence="2 3">
    <name type="scientific">Agrobacterium pusense</name>
    <dbReference type="NCBI Taxonomy" id="648995"/>
    <lineage>
        <taxon>Bacteria</taxon>
        <taxon>Pseudomonadati</taxon>
        <taxon>Pseudomonadota</taxon>
        <taxon>Alphaproteobacteria</taxon>
        <taxon>Hyphomicrobiales</taxon>
        <taxon>Rhizobiaceae</taxon>
        <taxon>Rhizobium/Agrobacterium group</taxon>
        <taxon>Agrobacterium</taxon>
    </lineage>
</organism>
<evidence type="ECO:0000313" key="3">
    <source>
        <dbReference type="Proteomes" id="UP000500870"/>
    </source>
</evidence>
<dbReference type="EMBL" id="CP050898">
    <property type="protein sequence ID" value="QIX20592.1"/>
    <property type="molecule type" value="Genomic_DNA"/>
</dbReference>
<name>A0A6H0ZIC4_9HYPH</name>
<accession>A0A6H0ZIC4</accession>